<dbReference type="InterPro" id="IPR002125">
    <property type="entry name" value="CMP_dCMP_dom"/>
</dbReference>
<sequence length="349" mass="38790">MGPSIEISRLPKTTTQPYDLEGNPDDIIPEEKLPFDRFKLPPEEETAEEIRTVIAWAIDIPDARHTSIMLRWLKQHKLDEELGHLKRVRRKDGVTSLLLHPVSLTPSLPEFPQEVSMQSPYQVSVPASAALTPLSHELKNKLWPTIFAPPRKDQVDPWTRGKLRWACSAIEKLQAESSKAVAHGEFPIVAFVPPPHEISGVDFSESFTGFDTRQSTNHPLRHAVIDVIRQIAEFRANEGSSSTSLNAVEADSDDSDPIPDTSRSQNGSRYLLTGLTLFTTHEPCIMCSMALLHSRVKEVVYLRPMPSTGGCGGVACLPALKGVNHRFGILHWKNVTDQGLFSLSEDVDA</sequence>
<dbReference type="PROSITE" id="PS51747">
    <property type="entry name" value="CYT_DCMP_DEAMINASES_2"/>
    <property type="match status" value="1"/>
</dbReference>
<proteinExistence type="inferred from homology"/>
<keyword evidence="6" id="KW-1185">Reference proteome</keyword>
<evidence type="ECO:0000256" key="2">
    <source>
        <dbReference type="ARBA" id="ARBA00038160"/>
    </source>
</evidence>
<protein>
    <recommendedName>
        <fullName evidence="4">CMP/dCMP-type deaminase domain-containing protein</fullName>
    </recommendedName>
</protein>
<dbReference type="PANTHER" id="PTHR11079">
    <property type="entry name" value="CYTOSINE DEAMINASE FAMILY MEMBER"/>
    <property type="match status" value="1"/>
</dbReference>
<feature type="region of interest" description="Disordered" evidence="3">
    <location>
        <begin position="242"/>
        <end position="265"/>
    </location>
</feature>
<dbReference type="Pfam" id="PF00383">
    <property type="entry name" value="dCMP_cyt_deam_1"/>
    <property type="match status" value="1"/>
</dbReference>
<accession>A0ABR3JXI8</accession>
<evidence type="ECO:0000313" key="6">
    <source>
        <dbReference type="Proteomes" id="UP001556367"/>
    </source>
</evidence>
<comment type="caution">
    <text evidence="5">The sequence shown here is derived from an EMBL/GenBank/DDBJ whole genome shotgun (WGS) entry which is preliminary data.</text>
</comment>
<name>A0ABR3JXI8_9AGAR</name>
<organism evidence="5 6">
    <name type="scientific">Hohenbuehelia grisea</name>
    <dbReference type="NCBI Taxonomy" id="104357"/>
    <lineage>
        <taxon>Eukaryota</taxon>
        <taxon>Fungi</taxon>
        <taxon>Dikarya</taxon>
        <taxon>Basidiomycota</taxon>
        <taxon>Agaricomycotina</taxon>
        <taxon>Agaricomycetes</taxon>
        <taxon>Agaricomycetidae</taxon>
        <taxon>Agaricales</taxon>
        <taxon>Pleurotineae</taxon>
        <taxon>Pleurotaceae</taxon>
        <taxon>Hohenbuehelia</taxon>
    </lineage>
</organism>
<evidence type="ECO:0000256" key="1">
    <source>
        <dbReference type="ARBA" id="ARBA00022694"/>
    </source>
</evidence>
<gene>
    <name evidence="5" type="ORF">HGRIS_005663</name>
</gene>
<comment type="similarity">
    <text evidence="2">Belongs to the cytidine and deoxycytidylate deaminase family. ADAT3 subfamily.</text>
</comment>
<evidence type="ECO:0000259" key="4">
    <source>
        <dbReference type="PROSITE" id="PS51747"/>
    </source>
</evidence>
<feature type="region of interest" description="Disordered" evidence="3">
    <location>
        <begin position="1"/>
        <end position="26"/>
    </location>
</feature>
<dbReference type="EMBL" id="JASNQZ010000001">
    <property type="protein sequence ID" value="KAL0960634.1"/>
    <property type="molecule type" value="Genomic_DNA"/>
</dbReference>
<dbReference type="SUPFAM" id="SSF53927">
    <property type="entry name" value="Cytidine deaminase-like"/>
    <property type="match status" value="1"/>
</dbReference>
<dbReference type="InterPro" id="IPR016193">
    <property type="entry name" value="Cytidine_deaminase-like"/>
</dbReference>
<dbReference type="Proteomes" id="UP001556367">
    <property type="component" value="Unassembled WGS sequence"/>
</dbReference>
<dbReference type="PANTHER" id="PTHR11079:SF156">
    <property type="entry name" value="INACTIVE TRNA-SPECIFIC ADENOSINE DEAMINASE-LIKE PROTEIN 3-RELATED"/>
    <property type="match status" value="1"/>
</dbReference>
<evidence type="ECO:0000313" key="5">
    <source>
        <dbReference type="EMBL" id="KAL0960634.1"/>
    </source>
</evidence>
<reference evidence="6" key="1">
    <citation type="submission" date="2024-06" db="EMBL/GenBank/DDBJ databases">
        <title>Multi-omics analyses provide insights into the biosynthesis of the anticancer antibiotic pleurotin in Hohenbuehelia grisea.</title>
        <authorList>
            <person name="Weaver J.A."/>
            <person name="Alberti F."/>
        </authorList>
    </citation>
    <scope>NUCLEOTIDE SEQUENCE [LARGE SCALE GENOMIC DNA]</scope>
    <source>
        <strain evidence="6">T-177</strain>
    </source>
</reference>
<evidence type="ECO:0000256" key="3">
    <source>
        <dbReference type="SAM" id="MobiDB-lite"/>
    </source>
</evidence>
<dbReference type="CDD" id="cd01285">
    <property type="entry name" value="nucleoside_deaminase"/>
    <property type="match status" value="1"/>
</dbReference>
<feature type="domain" description="CMP/dCMP-type deaminase" evidence="4">
    <location>
        <begin position="164"/>
        <end position="330"/>
    </location>
</feature>
<keyword evidence="1" id="KW-0819">tRNA processing</keyword>
<dbReference type="Gene3D" id="3.40.140.10">
    <property type="entry name" value="Cytidine Deaminase, domain 2"/>
    <property type="match status" value="1"/>
</dbReference>